<sequence>MAAAKVITIGSYRIKGRDKYWSEDRAEGILRVLTCLKNQELEHEFTGSQLQKLTAERYKQAV</sequence>
<comment type="caution">
    <text evidence="1">The sequence shown here is derived from an EMBL/GenBank/DDBJ whole genome shotgun (WGS) entry which is preliminary data.</text>
</comment>
<protein>
    <submittedName>
        <fullName evidence="1">Uncharacterized protein</fullName>
    </submittedName>
</protein>
<gene>
    <name evidence="1" type="ORF">HMPREF0548_0790</name>
</gene>
<proteinExistence type="predicted"/>
<evidence type="ECO:0000313" key="2">
    <source>
        <dbReference type="Proteomes" id="UP000005583"/>
    </source>
</evidence>
<keyword evidence="2" id="KW-1185">Reference proteome</keyword>
<evidence type="ECO:0000313" key="1">
    <source>
        <dbReference type="EMBL" id="EEJ72371.1"/>
    </source>
</evidence>
<dbReference type="Proteomes" id="UP000005583">
    <property type="component" value="Unassembled WGS sequence"/>
</dbReference>
<name>C2EM94_9LACO</name>
<reference evidence="1 2" key="1">
    <citation type="submission" date="2009-01" db="EMBL/GenBank/DDBJ databases">
        <authorList>
            <person name="Qin X."/>
            <person name="Bachman B."/>
            <person name="Battles P."/>
            <person name="Bell A."/>
            <person name="Bess C."/>
            <person name="Bickham C."/>
            <person name="Chaboub L."/>
            <person name="Chen D."/>
            <person name="Coyle M."/>
            <person name="Deiros D.R."/>
            <person name="Dinh H."/>
            <person name="Forbes L."/>
            <person name="Fowler G."/>
            <person name="Francisco L."/>
            <person name="Fu Q."/>
            <person name="Gubbala S."/>
            <person name="Hale W."/>
            <person name="Han Y."/>
            <person name="Hemphill L."/>
            <person name="Highlander S.K."/>
            <person name="Hirani K."/>
            <person name="Hogues M."/>
            <person name="Jackson L."/>
            <person name="Jakkamsetti A."/>
            <person name="Javaid M."/>
            <person name="Jiang H."/>
            <person name="Korchina V."/>
            <person name="Kovar C."/>
            <person name="Lara F."/>
            <person name="Lee S."/>
            <person name="Mata R."/>
            <person name="Mathew T."/>
            <person name="Moen C."/>
            <person name="Morales K."/>
            <person name="Munidasa M."/>
            <person name="Nazareth L."/>
            <person name="Ngo R."/>
            <person name="Nguyen L."/>
            <person name="Okwuonu G."/>
            <person name="Ongeri F."/>
            <person name="Patil S."/>
            <person name="Petrosino J."/>
            <person name="Pham C."/>
            <person name="Pham P."/>
            <person name="Pu L.-L."/>
            <person name="Puazo M."/>
            <person name="Raj R."/>
            <person name="Reid J."/>
            <person name="Rouhana J."/>
            <person name="Saada N."/>
            <person name="Shang Y."/>
            <person name="Simmons D."/>
            <person name="Thornton R."/>
            <person name="Warren J."/>
            <person name="Weissenberger G."/>
            <person name="Zhang J."/>
            <person name="Zhang L."/>
            <person name="Zhou C."/>
            <person name="Zhu D."/>
            <person name="Muzny D."/>
            <person name="Worley K."/>
            <person name="Gibbs R."/>
        </authorList>
    </citation>
    <scope>NUCLEOTIDE SEQUENCE [LARGE SCALE GENOMIC DNA]</scope>
    <source>
        <strain evidence="1 2">DSM 16047</strain>
    </source>
</reference>
<dbReference type="AlphaFoldDB" id="C2EM94"/>
<accession>C2EM94</accession>
<dbReference type="EMBL" id="ACGU01000040">
    <property type="protein sequence ID" value="EEJ72371.1"/>
    <property type="molecule type" value="Genomic_DNA"/>
</dbReference>
<dbReference type="HOGENOM" id="CLU_2898665_0_0_9"/>
<dbReference type="STRING" id="525365.HMPREF0548_0790"/>
<organism evidence="1 2">
    <name type="scientific">Lactobacillus ultunensis DSM 16047</name>
    <dbReference type="NCBI Taxonomy" id="525365"/>
    <lineage>
        <taxon>Bacteria</taxon>
        <taxon>Bacillati</taxon>
        <taxon>Bacillota</taxon>
        <taxon>Bacilli</taxon>
        <taxon>Lactobacillales</taxon>
        <taxon>Lactobacillaceae</taxon>
        <taxon>Lactobacillus</taxon>
    </lineage>
</organism>